<dbReference type="PATRIC" id="fig|1297742.4.peg.1820"/>
<dbReference type="eggNOG" id="ENOG50334IY">
    <property type="taxonomic scope" value="Bacteria"/>
</dbReference>
<gene>
    <name evidence="2" type="ORF">A176_001797</name>
</gene>
<sequence>MSSGDEKRGETFVMRGEARSASEESISFSTFIVGLGTAVLIHLGGAPNPETGQLEKDLPLARQNLDLLSMLRAKTRGNLTQEEEKLFDGLLADLRLRYVEATKR</sequence>
<evidence type="ECO:0000256" key="1">
    <source>
        <dbReference type="SAM" id="MobiDB-lite"/>
    </source>
</evidence>
<dbReference type="EMBL" id="CP012109">
    <property type="protein sequence ID" value="AKQ64885.1"/>
    <property type="molecule type" value="Genomic_DNA"/>
</dbReference>
<protein>
    <recommendedName>
        <fullName evidence="4">DUF1844 domain-containing protein</fullName>
    </recommendedName>
</protein>
<organism evidence="2 3">
    <name type="scientific">Pseudomyxococcus hansupus</name>
    <dbReference type="NCBI Taxonomy" id="1297742"/>
    <lineage>
        <taxon>Bacteria</taxon>
        <taxon>Pseudomonadati</taxon>
        <taxon>Myxococcota</taxon>
        <taxon>Myxococcia</taxon>
        <taxon>Myxococcales</taxon>
        <taxon>Cystobacterineae</taxon>
        <taxon>Myxococcaceae</taxon>
        <taxon>Pseudomyxococcus</taxon>
    </lineage>
</organism>
<keyword evidence="3" id="KW-1185">Reference proteome</keyword>
<dbReference type="InterPro" id="IPR014995">
    <property type="entry name" value="DUF1844"/>
</dbReference>
<evidence type="ECO:0000313" key="3">
    <source>
        <dbReference type="Proteomes" id="UP000009026"/>
    </source>
</evidence>
<dbReference type="Proteomes" id="UP000009026">
    <property type="component" value="Chromosome"/>
</dbReference>
<dbReference type="OrthoDB" id="9799618at2"/>
<dbReference type="RefSeq" id="WP_002634145.1">
    <property type="nucleotide sequence ID" value="NZ_CP012109.1"/>
</dbReference>
<dbReference type="Pfam" id="PF08899">
    <property type="entry name" value="DUF1844"/>
    <property type="match status" value="1"/>
</dbReference>
<dbReference type="AlphaFoldDB" id="A0A0H4WU95"/>
<evidence type="ECO:0008006" key="4">
    <source>
        <dbReference type="Google" id="ProtNLM"/>
    </source>
</evidence>
<proteinExistence type="predicted"/>
<reference evidence="2 3" key="1">
    <citation type="journal article" date="2016" name="PLoS ONE">
        <title>Complete Genome Sequence and Comparative Genomics of a Novel Myxobacterium Myxococcus hansupus.</title>
        <authorList>
            <person name="Sharma G."/>
            <person name="Narwani T."/>
            <person name="Subramanian S."/>
        </authorList>
    </citation>
    <scope>NUCLEOTIDE SEQUENCE [LARGE SCALE GENOMIC DNA]</scope>
    <source>
        <strain evidence="3">mixupus</strain>
    </source>
</reference>
<dbReference type="KEGG" id="mym:A176_001797"/>
<dbReference type="STRING" id="1297742.A176_001797"/>
<evidence type="ECO:0000313" key="2">
    <source>
        <dbReference type="EMBL" id="AKQ64885.1"/>
    </source>
</evidence>
<accession>A0A0H4WU95</accession>
<feature type="region of interest" description="Disordered" evidence="1">
    <location>
        <begin position="1"/>
        <end position="23"/>
    </location>
</feature>
<feature type="compositionally biased region" description="Basic and acidic residues" evidence="1">
    <location>
        <begin position="1"/>
        <end position="22"/>
    </location>
</feature>
<name>A0A0H4WU95_9BACT</name>